<proteinExistence type="predicted"/>
<dbReference type="AlphaFoldDB" id="A0A1G4K8C8"/>
<feature type="coiled-coil region" evidence="1">
    <location>
        <begin position="128"/>
        <end position="195"/>
    </location>
</feature>
<dbReference type="PANTHER" id="PTHR12111:SF1">
    <property type="entry name" value="SPLICING FACTOR YJU2"/>
    <property type="match status" value="1"/>
</dbReference>
<dbReference type="EMBL" id="LT598469">
    <property type="protein sequence ID" value="SCV00290.1"/>
    <property type="molecule type" value="Genomic_DNA"/>
</dbReference>
<protein>
    <submittedName>
        <fullName evidence="2">LAMI_0G04082g1_1</fullName>
    </submittedName>
</protein>
<accession>A0A1G4K8C8</accession>
<dbReference type="STRING" id="1230905.A0A1G4K8C8"/>
<dbReference type="GO" id="GO:0071006">
    <property type="term" value="C:U2-type catalytic step 1 spliceosome"/>
    <property type="evidence" value="ECO:0007669"/>
    <property type="project" value="TreeGrafter"/>
</dbReference>
<dbReference type="Pfam" id="PF04502">
    <property type="entry name" value="Saf4_Yju2"/>
    <property type="match status" value="1"/>
</dbReference>
<evidence type="ECO:0000256" key="1">
    <source>
        <dbReference type="SAM" id="Coils"/>
    </source>
</evidence>
<sequence length="260" mass="30145">MSERKAINKYYPPNYNPLEAERAARKFSKKLKTMNKDAVTIRLMTPFSMRCVKCSEFIPKSRKFNGKKESLPEKYLDTVKVYRLSIKCPRCNSLISFRTDPKTGDYVMEVGGVRNFVREPTADGVPTDETLDETLERLEKEQQRQNEMLKNEPAEDRLQQLEARLSKLQKEQQDYEELENLRRQNVLKMQRAESAASVATDATDAATHDEITPEEFEKRRLQLVSRETDPGALNKPLPTVHRTKPKIRTNKLGVVVKKRL</sequence>
<name>A0A1G4K8C8_9SACH</name>
<evidence type="ECO:0000313" key="2">
    <source>
        <dbReference type="EMBL" id="SCV00290.1"/>
    </source>
</evidence>
<keyword evidence="3" id="KW-1185">Reference proteome</keyword>
<gene>
    <name evidence="2" type="ORF">LAMI_0G04082G</name>
</gene>
<dbReference type="InterPro" id="IPR007590">
    <property type="entry name" value="Saf4/Yju2"/>
</dbReference>
<dbReference type="OrthoDB" id="674963at2759"/>
<dbReference type="Proteomes" id="UP000191024">
    <property type="component" value="Chromosome G"/>
</dbReference>
<dbReference type="PANTHER" id="PTHR12111">
    <property type="entry name" value="SPLICING FACTOR YJU2"/>
    <property type="match status" value="1"/>
</dbReference>
<reference evidence="2 3" key="1">
    <citation type="submission" date="2016-03" db="EMBL/GenBank/DDBJ databases">
        <authorList>
            <person name="Devillers H."/>
        </authorList>
    </citation>
    <scope>NUCLEOTIDE SEQUENCE [LARGE SCALE GENOMIC DNA]</scope>
    <source>
        <strain evidence="2">CBS 11717</strain>
    </source>
</reference>
<organism evidence="2 3">
    <name type="scientific">Lachancea mirantina</name>
    <dbReference type="NCBI Taxonomy" id="1230905"/>
    <lineage>
        <taxon>Eukaryota</taxon>
        <taxon>Fungi</taxon>
        <taxon>Dikarya</taxon>
        <taxon>Ascomycota</taxon>
        <taxon>Saccharomycotina</taxon>
        <taxon>Saccharomycetes</taxon>
        <taxon>Saccharomycetales</taxon>
        <taxon>Saccharomycetaceae</taxon>
        <taxon>Lachancea</taxon>
    </lineage>
</organism>
<dbReference type="GO" id="GO:0000398">
    <property type="term" value="P:mRNA splicing, via spliceosome"/>
    <property type="evidence" value="ECO:0007669"/>
    <property type="project" value="InterPro"/>
</dbReference>
<evidence type="ECO:0000313" key="3">
    <source>
        <dbReference type="Proteomes" id="UP000191024"/>
    </source>
</evidence>
<keyword evidence="1" id="KW-0175">Coiled coil</keyword>